<dbReference type="EMBL" id="FOUR01000004">
    <property type="protein sequence ID" value="SFN11158.1"/>
    <property type="molecule type" value="Genomic_DNA"/>
</dbReference>
<reference evidence="12" key="1">
    <citation type="submission" date="2016-10" db="EMBL/GenBank/DDBJ databases">
        <authorList>
            <person name="Varghese N."/>
            <person name="Submissions S."/>
        </authorList>
    </citation>
    <scope>NUCLEOTIDE SEQUENCE [LARGE SCALE GENOMIC DNA]</scope>
    <source>
        <strain evidence="12">CGMCC 1.6775</strain>
    </source>
</reference>
<name>A0A1I4WBR6_9GAMM</name>
<dbReference type="InterPro" id="IPR012795">
    <property type="entry name" value="tRNA_Ile_lys_synt_N"/>
</dbReference>
<evidence type="ECO:0000256" key="1">
    <source>
        <dbReference type="ARBA" id="ARBA00004496"/>
    </source>
</evidence>
<evidence type="ECO:0000313" key="11">
    <source>
        <dbReference type="EMBL" id="SFN11158.1"/>
    </source>
</evidence>
<dbReference type="Pfam" id="PF11734">
    <property type="entry name" value="TilS_C"/>
    <property type="match status" value="1"/>
</dbReference>
<evidence type="ECO:0000256" key="6">
    <source>
        <dbReference type="ARBA" id="ARBA00022840"/>
    </source>
</evidence>
<dbReference type="InterPro" id="IPR015262">
    <property type="entry name" value="tRNA_Ile_lys_synt_subst-bd"/>
</dbReference>
<evidence type="ECO:0000313" key="12">
    <source>
        <dbReference type="Proteomes" id="UP000199339"/>
    </source>
</evidence>
<dbReference type="PANTHER" id="PTHR43033:SF1">
    <property type="entry name" value="TRNA(ILE)-LYSIDINE SYNTHASE-RELATED"/>
    <property type="match status" value="1"/>
</dbReference>
<evidence type="ECO:0000256" key="9">
    <source>
        <dbReference type="SAM" id="MobiDB-lite"/>
    </source>
</evidence>
<comment type="domain">
    <text evidence="8">The N-terminal region contains the highly conserved SGGXDS motif, predicted to be a P-loop motif involved in ATP binding.</text>
</comment>
<dbReference type="Proteomes" id="UP000199339">
    <property type="component" value="Unassembled WGS sequence"/>
</dbReference>
<comment type="function">
    <text evidence="8">Ligates lysine onto the cytidine present at position 34 of the AUA codon-specific tRNA(Ile) that contains the anticodon CAU, in an ATP-dependent manner. Cytidine is converted to lysidine, thus changing the amino acid specificity of the tRNA from methionine to isoleucine.</text>
</comment>
<dbReference type="InterPro" id="IPR014729">
    <property type="entry name" value="Rossmann-like_a/b/a_fold"/>
</dbReference>
<feature type="region of interest" description="Disordered" evidence="9">
    <location>
        <begin position="366"/>
        <end position="389"/>
    </location>
</feature>
<protein>
    <recommendedName>
        <fullName evidence="8">tRNA(Ile)-lysidine synthase</fullName>
        <ecNumber evidence="8">6.3.4.19</ecNumber>
    </recommendedName>
    <alternativeName>
        <fullName evidence="8">tRNA(Ile)-2-lysyl-cytidine synthase</fullName>
    </alternativeName>
    <alternativeName>
        <fullName evidence="8">tRNA(Ile)-lysidine synthetase</fullName>
    </alternativeName>
</protein>
<keyword evidence="3 8" id="KW-0436">Ligase</keyword>
<dbReference type="InterPro" id="IPR012796">
    <property type="entry name" value="Lysidine-tRNA-synth_C"/>
</dbReference>
<dbReference type="Gene3D" id="3.40.50.620">
    <property type="entry name" value="HUPs"/>
    <property type="match status" value="1"/>
</dbReference>
<dbReference type="SUPFAM" id="SSF52402">
    <property type="entry name" value="Adenine nucleotide alpha hydrolases-like"/>
    <property type="match status" value="1"/>
</dbReference>
<comment type="similarity">
    <text evidence="8">Belongs to the tRNA(Ile)-lysidine synthase family.</text>
</comment>
<organism evidence="11 12">
    <name type="scientific">Marinobacter pelagius</name>
    <dbReference type="NCBI Taxonomy" id="379482"/>
    <lineage>
        <taxon>Bacteria</taxon>
        <taxon>Pseudomonadati</taxon>
        <taxon>Pseudomonadota</taxon>
        <taxon>Gammaproteobacteria</taxon>
        <taxon>Pseudomonadales</taxon>
        <taxon>Marinobacteraceae</taxon>
        <taxon>Marinobacter</taxon>
    </lineage>
</organism>
<dbReference type="GO" id="GO:0005737">
    <property type="term" value="C:cytoplasm"/>
    <property type="evidence" value="ECO:0007669"/>
    <property type="project" value="UniProtKB-SubCell"/>
</dbReference>
<feature type="binding site" evidence="8">
    <location>
        <begin position="35"/>
        <end position="40"/>
    </location>
    <ligand>
        <name>ATP</name>
        <dbReference type="ChEBI" id="CHEBI:30616"/>
    </ligand>
</feature>
<evidence type="ECO:0000256" key="5">
    <source>
        <dbReference type="ARBA" id="ARBA00022741"/>
    </source>
</evidence>
<dbReference type="SMART" id="SM00977">
    <property type="entry name" value="TilS_C"/>
    <property type="match status" value="1"/>
</dbReference>
<keyword evidence="5 8" id="KW-0547">Nucleotide-binding</keyword>
<sequence length="451" mass="50494">MTTGAKPVPGFAWPEALCAPVRSLPAHNRLWIAFSGGLDSTLLLHLAAYCFPGGPDLRAVHINHQLQANSAQSEQFCRQNCEALGIELQVRRVDVRAGNAEGSAGGIEEAARHARYAVFEEILQAGDLLLMAHHADDQAETVLFRMLRGTGVRGLAGMPRERALGAGRLVRPLLGFDRAQLSKWANEAGLSWVEDPSNVDERFDRNFLRHRILPELKERWPGLNARLRHTAAACAAQVALTDRLAEIQWRDCSPDGRHLCTERLSQLPLPEQKNLLRWWIRTSGFELPSIQDWGQVISDLIHAREDGEPELLGAGFAIRRFRGRLYLVPDWSEPETTNVELRPEQPLCWGNWRIRLLPVAGQKQTPPAIRVSTRQGGERFRPVPDGPGKRVKKWLQEQGIPPWERPRIPLVFSQDGEEETLIAIGDLWCSGQYSGGAPAAGWRLIVERDCD</sequence>
<evidence type="ECO:0000256" key="4">
    <source>
        <dbReference type="ARBA" id="ARBA00022694"/>
    </source>
</evidence>
<dbReference type="InterPro" id="IPR012094">
    <property type="entry name" value="tRNA_Ile_lys_synt"/>
</dbReference>
<dbReference type="AlphaFoldDB" id="A0A1I4WBR6"/>
<dbReference type="GO" id="GO:0005524">
    <property type="term" value="F:ATP binding"/>
    <property type="evidence" value="ECO:0007669"/>
    <property type="project" value="UniProtKB-UniRule"/>
</dbReference>
<dbReference type="CDD" id="cd01992">
    <property type="entry name" value="TilS_N"/>
    <property type="match status" value="1"/>
</dbReference>
<dbReference type="OrthoDB" id="9807403at2"/>
<evidence type="ECO:0000259" key="10">
    <source>
        <dbReference type="SMART" id="SM00977"/>
    </source>
</evidence>
<dbReference type="NCBIfam" id="TIGR02432">
    <property type="entry name" value="lysidine_TilS_N"/>
    <property type="match status" value="1"/>
</dbReference>
<dbReference type="Pfam" id="PF01171">
    <property type="entry name" value="ATP_bind_3"/>
    <property type="match status" value="1"/>
</dbReference>
<keyword evidence="4 8" id="KW-0819">tRNA processing</keyword>
<dbReference type="Pfam" id="PF09179">
    <property type="entry name" value="TilS"/>
    <property type="match status" value="1"/>
</dbReference>
<dbReference type="PANTHER" id="PTHR43033">
    <property type="entry name" value="TRNA(ILE)-LYSIDINE SYNTHASE-RELATED"/>
    <property type="match status" value="1"/>
</dbReference>
<dbReference type="SUPFAM" id="SSF82829">
    <property type="entry name" value="MesJ substrate recognition domain-like"/>
    <property type="match status" value="1"/>
</dbReference>
<comment type="catalytic activity">
    <reaction evidence="7 8">
        <text>cytidine(34) in tRNA(Ile2) + L-lysine + ATP = lysidine(34) in tRNA(Ile2) + AMP + diphosphate + H(+)</text>
        <dbReference type="Rhea" id="RHEA:43744"/>
        <dbReference type="Rhea" id="RHEA-COMP:10625"/>
        <dbReference type="Rhea" id="RHEA-COMP:10670"/>
        <dbReference type="ChEBI" id="CHEBI:15378"/>
        <dbReference type="ChEBI" id="CHEBI:30616"/>
        <dbReference type="ChEBI" id="CHEBI:32551"/>
        <dbReference type="ChEBI" id="CHEBI:33019"/>
        <dbReference type="ChEBI" id="CHEBI:82748"/>
        <dbReference type="ChEBI" id="CHEBI:83665"/>
        <dbReference type="ChEBI" id="CHEBI:456215"/>
        <dbReference type="EC" id="6.3.4.19"/>
    </reaction>
</comment>
<comment type="subcellular location">
    <subcellularLocation>
        <location evidence="1 8">Cytoplasm</location>
    </subcellularLocation>
</comment>
<evidence type="ECO:0000256" key="8">
    <source>
        <dbReference type="HAMAP-Rule" id="MF_01161"/>
    </source>
</evidence>
<feature type="domain" description="Lysidine-tRNA(Ile) synthetase C-terminal" evidence="10">
    <location>
        <begin position="369"/>
        <end position="446"/>
    </location>
</feature>
<evidence type="ECO:0000256" key="3">
    <source>
        <dbReference type="ARBA" id="ARBA00022598"/>
    </source>
</evidence>
<dbReference type="SUPFAM" id="SSF56037">
    <property type="entry name" value="PheT/TilS domain"/>
    <property type="match status" value="1"/>
</dbReference>
<keyword evidence="6 8" id="KW-0067">ATP-binding</keyword>
<keyword evidence="2 8" id="KW-0963">Cytoplasm</keyword>
<dbReference type="InterPro" id="IPR011063">
    <property type="entry name" value="TilS/TtcA_N"/>
</dbReference>
<evidence type="ECO:0000256" key="2">
    <source>
        <dbReference type="ARBA" id="ARBA00022490"/>
    </source>
</evidence>
<dbReference type="RefSeq" id="WP_092003050.1">
    <property type="nucleotide sequence ID" value="NZ_FOUR01000004.1"/>
</dbReference>
<dbReference type="GO" id="GO:0006400">
    <property type="term" value="P:tRNA modification"/>
    <property type="evidence" value="ECO:0007669"/>
    <property type="project" value="UniProtKB-UniRule"/>
</dbReference>
<dbReference type="EC" id="6.3.4.19" evidence="8"/>
<keyword evidence="12" id="KW-1185">Reference proteome</keyword>
<gene>
    <name evidence="8" type="primary">tilS</name>
    <name evidence="11" type="ORF">SAMN04487961_2192</name>
</gene>
<evidence type="ECO:0000256" key="7">
    <source>
        <dbReference type="ARBA" id="ARBA00048539"/>
    </source>
</evidence>
<dbReference type="NCBIfam" id="TIGR02433">
    <property type="entry name" value="lysidine_TilS_C"/>
    <property type="match status" value="1"/>
</dbReference>
<dbReference type="Gene3D" id="1.20.59.20">
    <property type="match status" value="1"/>
</dbReference>
<accession>A0A1I4WBR6</accession>
<dbReference type="HAMAP" id="MF_01161">
    <property type="entry name" value="tRNA_Ile_lys_synt"/>
    <property type="match status" value="1"/>
</dbReference>
<dbReference type="GO" id="GO:0032267">
    <property type="term" value="F:tRNA(Ile)-lysidine synthase activity"/>
    <property type="evidence" value="ECO:0007669"/>
    <property type="project" value="UniProtKB-EC"/>
</dbReference>
<proteinExistence type="inferred from homology"/>